<comment type="catalytic activity">
    <reaction evidence="7">
        <text>Fe(2+)(in) = Fe(2+)(out)</text>
        <dbReference type="Rhea" id="RHEA:28486"/>
        <dbReference type="ChEBI" id="CHEBI:29033"/>
    </reaction>
</comment>
<evidence type="ECO:0000256" key="6">
    <source>
        <dbReference type="ARBA" id="ARBA00023004"/>
    </source>
</evidence>
<dbReference type="RefSeq" id="WP_016211855.1">
    <property type="nucleotide sequence ID" value="NZ_CP012413.1"/>
</dbReference>
<dbReference type="AlphaFoldDB" id="A0A9Q6LUG3"/>
<comment type="cofactor">
    <cofactor evidence="1">
        <name>heme b</name>
        <dbReference type="ChEBI" id="CHEBI:60344"/>
    </cofactor>
</comment>
<reference evidence="10 11" key="1">
    <citation type="submission" date="2019-04" db="EMBL/GenBank/DDBJ databases">
        <title>Complete genome sequencing of Piscirickettsia salmonis strain Psal-009.</title>
        <authorList>
            <person name="Schober I."/>
            <person name="Bunk B."/>
            <person name="Sproer C."/>
            <person name="Carril G.P."/>
            <person name="Riedel T."/>
            <person name="Flores-Herrera P.A."/>
            <person name="Nourdin-Galindo G."/>
            <person name="Marshall S.H."/>
            <person name="Overmann J."/>
        </authorList>
    </citation>
    <scope>NUCLEOTIDE SEQUENCE [LARGE SCALE GENOMIC DNA]</scope>
    <source>
        <strain evidence="10 11">Psal-009</strain>
    </source>
</reference>
<comment type="function">
    <text evidence="8">Iron-storage protein, whose ferroxidase center binds Fe(2+), oxidizes it using dioxygen to Fe(3+), and participates in the subsequent Fe(3+) oxide mineral core formation within the central cavity of the BFR protein shell.</text>
</comment>
<evidence type="ECO:0000256" key="1">
    <source>
        <dbReference type="ARBA" id="ARBA00001970"/>
    </source>
</evidence>
<dbReference type="EMBL" id="CP038908">
    <property type="protein sequence ID" value="QGO05816.1"/>
    <property type="molecule type" value="Genomic_DNA"/>
</dbReference>
<comment type="similarity">
    <text evidence="2 8 9">Belongs to the bacterioferritin family.</text>
</comment>
<dbReference type="GO" id="GO:0005829">
    <property type="term" value="C:cytosol"/>
    <property type="evidence" value="ECO:0007669"/>
    <property type="project" value="TreeGrafter"/>
</dbReference>
<evidence type="ECO:0000256" key="4">
    <source>
        <dbReference type="ARBA" id="ARBA00022617"/>
    </source>
</evidence>
<keyword evidence="11" id="KW-1185">Reference proteome</keyword>
<evidence type="ECO:0000256" key="5">
    <source>
        <dbReference type="ARBA" id="ARBA00022723"/>
    </source>
</evidence>
<dbReference type="GO" id="GO:0020037">
    <property type="term" value="F:heme binding"/>
    <property type="evidence" value="ECO:0007669"/>
    <property type="project" value="TreeGrafter"/>
</dbReference>
<dbReference type="NCBIfam" id="TIGR00754">
    <property type="entry name" value="bfr"/>
    <property type="match status" value="1"/>
</dbReference>
<dbReference type="GO" id="GO:0004322">
    <property type="term" value="F:ferroxidase activity"/>
    <property type="evidence" value="ECO:0007669"/>
    <property type="project" value="UniProtKB-EC"/>
</dbReference>
<dbReference type="GO" id="GO:0006826">
    <property type="term" value="P:iron ion transport"/>
    <property type="evidence" value="ECO:0007669"/>
    <property type="project" value="InterPro"/>
</dbReference>
<sequence length="155" mass="18062">MKGDSKVIEHLNAILKNELTVINQYFLHARILKDWGLIKLGEKEYQESLEEMRHADELIERILFLEGLPNLQDLGKLYIGENVEEILKCDRKMELIAIPMLREAIKCCEEKTDYISRDLLMKILSDEEAHLDFLDTELGLIARIGIENYQQSQMA</sequence>
<dbReference type="Pfam" id="PF00210">
    <property type="entry name" value="Ferritin"/>
    <property type="match status" value="1"/>
</dbReference>
<proteinExistence type="inferred from homology"/>
<evidence type="ECO:0000256" key="2">
    <source>
        <dbReference type="ARBA" id="ARBA00008093"/>
    </source>
</evidence>
<protein>
    <recommendedName>
        <fullName evidence="8 9">Bacterioferritin</fullName>
        <ecNumber evidence="8">1.16.3.1</ecNumber>
    </recommendedName>
</protein>
<dbReference type="PROSITE" id="PS00549">
    <property type="entry name" value="BACTERIOFERRITIN"/>
    <property type="match status" value="1"/>
</dbReference>
<dbReference type="InterPro" id="IPR009040">
    <property type="entry name" value="Ferritin-like_diiron"/>
</dbReference>
<dbReference type="InterPro" id="IPR012347">
    <property type="entry name" value="Ferritin-like"/>
</dbReference>
<evidence type="ECO:0000313" key="10">
    <source>
        <dbReference type="EMBL" id="QGO05816.1"/>
    </source>
</evidence>
<dbReference type="FunFam" id="1.20.1260.10:FF:000005">
    <property type="entry name" value="Bacterioferritin"/>
    <property type="match status" value="1"/>
</dbReference>
<comment type="catalytic activity">
    <reaction evidence="8">
        <text>4 Fe(2+) + O2 + 4 H(+) = 4 Fe(3+) + 2 H2O</text>
        <dbReference type="Rhea" id="RHEA:11148"/>
        <dbReference type="ChEBI" id="CHEBI:15377"/>
        <dbReference type="ChEBI" id="CHEBI:15378"/>
        <dbReference type="ChEBI" id="CHEBI:15379"/>
        <dbReference type="ChEBI" id="CHEBI:29033"/>
        <dbReference type="ChEBI" id="CHEBI:29034"/>
        <dbReference type="EC" id="1.16.3.1"/>
    </reaction>
</comment>
<dbReference type="Proteomes" id="UP000422232">
    <property type="component" value="Chromosome"/>
</dbReference>
<evidence type="ECO:0000256" key="9">
    <source>
        <dbReference type="RuleBase" id="RU000623"/>
    </source>
</evidence>
<evidence type="ECO:0000256" key="3">
    <source>
        <dbReference type="ARBA" id="ARBA00022434"/>
    </source>
</evidence>
<dbReference type="CDD" id="cd00907">
    <property type="entry name" value="Bacterioferritin"/>
    <property type="match status" value="1"/>
</dbReference>
<name>A0A9Q6LUG3_PISSA</name>
<dbReference type="GO" id="GO:0140315">
    <property type="term" value="F:iron ion sequestering activity"/>
    <property type="evidence" value="ECO:0007669"/>
    <property type="project" value="UniProtKB-ARBA"/>
</dbReference>
<dbReference type="PANTHER" id="PTHR30295">
    <property type="entry name" value="BACTERIOFERRITIN"/>
    <property type="match status" value="1"/>
</dbReference>
<dbReference type="PROSITE" id="PS50905">
    <property type="entry name" value="FERRITIN_LIKE"/>
    <property type="match status" value="1"/>
</dbReference>
<dbReference type="EC" id="1.16.3.1" evidence="8"/>
<dbReference type="PIRSF" id="PIRSF002560">
    <property type="entry name" value="Bacterioferritin"/>
    <property type="match status" value="1"/>
</dbReference>
<dbReference type="GO" id="GO:0008199">
    <property type="term" value="F:ferric iron binding"/>
    <property type="evidence" value="ECO:0007669"/>
    <property type="project" value="InterPro"/>
</dbReference>
<evidence type="ECO:0000313" key="11">
    <source>
        <dbReference type="Proteomes" id="UP000422232"/>
    </source>
</evidence>
<dbReference type="InterPro" id="IPR009078">
    <property type="entry name" value="Ferritin-like_SF"/>
</dbReference>
<evidence type="ECO:0000256" key="8">
    <source>
        <dbReference type="PIRNR" id="PIRNR002560"/>
    </source>
</evidence>
<accession>A0A9Q6LUG3</accession>
<dbReference type="PANTHER" id="PTHR30295:SF0">
    <property type="entry name" value="BACTERIOFERRITIN"/>
    <property type="match status" value="1"/>
</dbReference>
<dbReference type="InterPro" id="IPR002024">
    <property type="entry name" value="Bacterioferritin"/>
</dbReference>
<keyword evidence="4 9" id="KW-0349">Heme</keyword>
<dbReference type="InterPro" id="IPR008331">
    <property type="entry name" value="Ferritin_DPS_dom"/>
</dbReference>
<dbReference type="PRINTS" id="PR00601">
    <property type="entry name" value="BACFERRITIN"/>
</dbReference>
<gene>
    <name evidence="10" type="primary">bfr</name>
    <name evidence="10" type="ORF">Psal009_01712</name>
</gene>
<keyword evidence="10" id="KW-0560">Oxidoreductase</keyword>
<dbReference type="GeneID" id="66740882"/>
<keyword evidence="5 8" id="KW-0479">Metal-binding</keyword>
<dbReference type="Gene3D" id="1.20.1260.10">
    <property type="match status" value="1"/>
</dbReference>
<organism evidence="10 11">
    <name type="scientific">Piscirickettsia salmonis</name>
    <dbReference type="NCBI Taxonomy" id="1238"/>
    <lineage>
        <taxon>Bacteria</taxon>
        <taxon>Pseudomonadati</taxon>
        <taxon>Pseudomonadota</taxon>
        <taxon>Gammaproteobacteria</taxon>
        <taxon>Thiotrichales</taxon>
        <taxon>Piscirickettsiaceae</taxon>
        <taxon>Piscirickettsia</taxon>
    </lineage>
</organism>
<evidence type="ECO:0000256" key="7">
    <source>
        <dbReference type="ARBA" id="ARBA00036243"/>
    </source>
</evidence>
<keyword evidence="3 8" id="KW-0409">Iron storage</keyword>
<dbReference type="GO" id="GO:0006879">
    <property type="term" value="P:intracellular iron ion homeostasis"/>
    <property type="evidence" value="ECO:0007669"/>
    <property type="project" value="UniProtKB-KW"/>
</dbReference>
<keyword evidence="6 8" id="KW-0408">Iron</keyword>
<dbReference type="SUPFAM" id="SSF47240">
    <property type="entry name" value="Ferritin-like"/>
    <property type="match status" value="1"/>
</dbReference>